<evidence type="ECO:0000256" key="5">
    <source>
        <dbReference type="ARBA" id="ARBA00023004"/>
    </source>
</evidence>
<evidence type="ECO:0000256" key="1">
    <source>
        <dbReference type="ARBA" id="ARBA00002494"/>
    </source>
</evidence>
<dbReference type="OrthoDB" id="25106at2"/>
<keyword evidence="13" id="KW-1185">Reference proteome</keyword>
<dbReference type="GO" id="GO:0016020">
    <property type="term" value="C:membrane"/>
    <property type="evidence" value="ECO:0007669"/>
    <property type="project" value="InterPro"/>
</dbReference>
<dbReference type="InterPro" id="IPR005805">
    <property type="entry name" value="Rieske_Fe-S_prot_C"/>
</dbReference>
<keyword evidence="7" id="KW-1015">Disulfide bond</keyword>
<keyword evidence="6" id="KW-0411">Iron-sulfur</keyword>
<keyword evidence="3" id="KW-0001">2Fe-2S</keyword>
<evidence type="ECO:0000259" key="11">
    <source>
        <dbReference type="PROSITE" id="PS51296"/>
    </source>
</evidence>
<evidence type="ECO:0000256" key="7">
    <source>
        <dbReference type="ARBA" id="ARBA00023157"/>
    </source>
</evidence>
<sequence>MAHLGAVVLHHVRRHPLKGPAVDAPSRRTILTGAAAGLATVAGCAKYGEPQSTPAPAPADTLLGPTADIPVGGGKIFAPQQVVVTQPVQGTFKAFSSICTHQSCPVASVASGTINCDCHGSKYAVEDGSVQAGPAPRPLPPKQITVSGDAITLT</sequence>
<dbReference type="GO" id="GO:0016705">
    <property type="term" value="F:oxidoreductase activity, acting on paired donors, with incorporation or reduction of molecular oxygen"/>
    <property type="evidence" value="ECO:0007669"/>
    <property type="project" value="UniProtKB-ARBA"/>
</dbReference>
<protein>
    <recommendedName>
        <fullName evidence="2">Cytochrome bc1 complex Rieske iron-sulfur subunit</fullName>
    </recommendedName>
    <alternativeName>
        <fullName evidence="8">Cytochrome bc1 reductase complex subunit QcrA</fullName>
    </alternativeName>
</protein>
<evidence type="ECO:0000256" key="8">
    <source>
        <dbReference type="ARBA" id="ARBA00029586"/>
    </source>
</evidence>
<evidence type="ECO:0000313" key="13">
    <source>
        <dbReference type="Proteomes" id="UP000292346"/>
    </source>
</evidence>
<feature type="region of interest" description="Disordered" evidence="10">
    <location>
        <begin position="130"/>
        <end position="154"/>
    </location>
</feature>
<dbReference type="EMBL" id="SJJZ01000002">
    <property type="protein sequence ID" value="TCC07728.1"/>
    <property type="molecule type" value="Genomic_DNA"/>
</dbReference>
<reference evidence="12 13" key="1">
    <citation type="submission" date="2019-02" db="EMBL/GenBank/DDBJ databases">
        <title>Kribbella capetownensis sp. nov. and Kribbella speibonae sp. nov., isolated from soil.</title>
        <authorList>
            <person name="Curtis S.M."/>
            <person name="Norton I."/>
            <person name="Everest G.J."/>
            <person name="Meyers P.R."/>
        </authorList>
    </citation>
    <scope>NUCLEOTIDE SEQUENCE [LARGE SCALE GENOMIC DNA]</scope>
    <source>
        <strain evidence="12 13">KCTC 29219</strain>
    </source>
</reference>
<keyword evidence="5" id="KW-0408">Iron</keyword>
<dbReference type="Gene3D" id="2.102.10.10">
    <property type="entry name" value="Rieske [2Fe-2S] iron-sulphur domain"/>
    <property type="match status" value="1"/>
</dbReference>
<dbReference type="PROSITE" id="PS51296">
    <property type="entry name" value="RIESKE"/>
    <property type="match status" value="1"/>
</dbReference>
<feature type="domain" description="Rieske" evidence="11">
    <location>
        <begin position="61"/>
        <end position="153"/>
    </location>
</feature>
<dbReference type="InterPro" id="IPR014349">
    <property type="entry name" value="Rieske_Fe-S_prot"/>
</dbReference>
<gene>
    <name evidence="12" type="ORF">E0H45_17355</name>
</gene>
<organism evidence="12 13">
    <name type="scientific">Kribbella soli</name>
    <dbReference type="NCBI Taxonomy" id="1124743"/>
    <lineage>
        <taxon>Bacteria</taxon>
        <taxon>Bacillati</taxon>
        <taxon>Actinomycetota</taxon>
        <taxon>Actinomycetes</taxon>
        <taxon>Propionibacteriales</taxon>
        <taxon>Kribbellaceae</taxon>
        <taxon>Kribbella</taxon>
    </lineage>
</organism>
<evidence type="ECO:0000256" key="3">
    <source>
        <dbReference type="ARBA" id="ARBA00022714"/>
    </source>
</evidence>
<dbReference type="FunFam" id="2.102.10.10:FF:000016">
    <property type="entry name" value="Nitrite reductase/ring-hydroxylating ferredoxin subunit"/>
    <property type="match status" value="1"/>
</dbReference>
<accession>A0A4R0HCQ3</accession>
<comment type="cofactor">
    <cofactor evidence="9">
        <name>[2Fe-2S] cluster</name>
        <dbReference type="ChEBI" id="CHEBI:190135"/>
    </cofactor>
</comment>
<dbReference type="Pfam" id="PF00355">
    <property type="entry name" value="Rieske"/>
    <property type="match status" value="1"/>
</dbReference>
<evidence type="ECO:0000256" key="10">
    <source>
        <dbReference type="SAM" id="MobiDB-lite"/>
    </source>
</evidence>
<dbReference type="GO" id="GO:0051537">
    <property type="term" value="F:2 iron, 2 sulfur cluster binding"/>
    <property type="evidence" value="ECO:0007669"/>
    <property type="project" value="UniProtKB-KW"/>
</dbReference>
<evidence type="ECO:0000256" key="2">
    <source>
        <dbReference type="ARBA" id="ARBA00015816"/>
    </source>
</evidence>
<comment type="caution">
    <text evidence="12">The sequence shown here is derived from an EMBL/GenBank/DDBJ whole genome shotgun (WGS) entry which is preliminary data.</text>
</comment>
<evidence type="ECO:0000256" key="4">
    <source>
        <dbReference type="ARBA" id="ARBA00022723"/>
    </source>
</evidence>
<dbReference type="PANTHER" id="PTHR10134">
    <property type="entry name" value="CYTOCHROME B-C1 COMPLEX SUBUNIT RIESKE, MITOCHONDRIAL"/>
    <property type="match status" value="1"/>
</dbReference>
<dbReference type="SUPFAM" id="SSF50022">
    <property type="entry name" value="ISP domain"/>
    <property type="match status" value="1"/>
</dbReference>
<keyword evidence="4" id="KW-0479">Metal-binding</keyword>
<dbReference type="InterPro" id="IPR036922">
    <property type="entry name" value="Rieske_2Fe-2S_sf"/>
</dbReference>
<evidence type="ECO:0000256" key="9">
    <source>
        <dbReference type="ARBA" id="ARBA00034078"/>
    </source>
</evidence>
<name>A0A4R0HCQ3_9ACTN</name>
<dbReference type="CDD" id="cd03467">
    <property type="entry name" value="Rieske"/>
    <property type="match status" value="1"/>
</dbReference>
<comment type="function">
    <text evidence="1">Iron-sulfur subunit of the cytochrome bc1 complex, an essential component of the respiratory electron transport chain required for ATP synthesis. The bc1 complex catalyzes the oxidation of menaquinol and the reduction of cytochrome c in the respiratory chain. The bc1 complex operates through a Q-cycle mechanism that couples electron transfer to generation of the proton gradient that drives ATP synthesis.</text>
</comment>
<dbReference type="PRINTS" id="PR00162">
    <property type="entry name" value="RIESKE"/>
</dbReference>
<dbReference type="AlphaFoldDB" id="A0A4R0HCQ3"/>
<proteinExistence type="predicted"/>
<evidence type="ECO:0000313" key="12">
    <source>
        <dbReference type="EMBL" id="TCC07728.1"/>
    </source>
</evidence>
<dbReference type="GO" id="GO:0046872">
    <property type="term" value="F:metal ion binding"/>
    <property type="evidence" value="ECO:0007669"/>
    <property type="project" value="UniProtKB-KW"/>
</dbReference>
<dbReference type="GO" id="GO:0004497">
    <property type="term" value="F:monooxygenase activity"/>
    <property type="evidence" value="ECO:0007669"/>
    <property type="project" value="UniProtKB-ARBA"/>
</dbReference>
<dbReference type="Proteomes" id="UP000292346">
    <property type="component" value="Unassembled WGS sequence"/>
</dbReference>
<evidence type="ECO:0000256" key="6">
    <source>
        <dbReference type="ARBA" id="ARBA00023014"/>
    </source>
</evidence>
<dbReference type="InterPro" id="IPR017941">
    <property type="entry name" value="Rieske_2Fe-2S"/>
</dbReference>